<dbReference type="InterPro" id="IPR036691">
    <property type="entry name" value="Endo/exonu/phosph_ase_sf"/>
</dbReference>
<evidence type="ECO:0000313" key="2">
    <source>
        <dbReference type="EMBL" id="GEU46357.1"/>
    </source>
</evidence>
<dbReference type="InterPro" id="IPR000477">
    <property type="entry name" value="RT_dom"/>
</dbReference>
<name>A0A6L2KCB9_TANCI</name>
<dbReference type="InterPro" id="IPR013035">
    <property type="entry name" value="PEP_carboxykinase_C"/>
</dbReference>
<organism evidence="2">
    <name type="scientific">Tanacetum cinerariifolium</name>
    <name type="common">Dalmatian daisy</name>
    <name type="synonym">Chrysanthemum cinerariifolium</name>
    <dbReference type="NCBI Taxonomy" id="118510"/>
    <lineage>
        <taxon>Eukaryota</taxon>
        <taxon>Viridiplantae</taxon>
        <taxon>Streptophyta</taxon>
        <taxon>Embryophyta</taxon>
        <taxon>Tracheophyta</taxon>
        <taxon>Spermatophyta</taxon>
        <taxon>Magnoliopsida</taxon>
        <taxon>eudicotyledons</taxon>
        <taxon>Gunneridae</taxon>
        <taxon>Pentapetalae</taxon>
        <taxon>asterids</taxon>
        <taxon>campanulids</taxon>
        <taxon>Asterales</taxon>
        <taxon>Asteraceae</taxon>
        <taxon>Asteroideae</taxon>
        <taxon>Anthemideae</taxon>
        <taxon>Anthemidinae</taxon>
        <taxon>Tanacetum</taxon>
    </lineage>
</organism>
<dbReference type="SUPFAM" id="SSF56672">
    <property type="entry name" value="DNA/RNA polymerases"/>
    <property type="match status" value="1"/>
</dbReference>
<dbReference type="PROSITE" id="PS50878">
    <property type="entry name" value="RT_POL"/>
    <property type="match status" value="1"/>
</dbReference>
<dbReference type="InterPro" id="IPR043502">
    <property type="entry name" value="DNA/RNA_pol_sf"/>
</dbReference>
<dbReference type="SUPFAM" id="SSF53795">
    <property type="entry name" value="PEP carboxykinase-like"/>
    <property type="match status" value="1"/>
</dbReference>
<dbReference type="Gene3D" id="3.90.228.20">
    <property type="match status" value="1"/>
</dbReference>
<dbReference type="AlphaFoldDB" id="A0A6L2KCB9"/>
<dbReference type="EMBL" id="BKCJ010002114">
    <property type="protein sequence ID" value="GEU46357.1"/>
    <property type="molecule type" value="Genomic_DNA"/>
</dbReference>
<protein>
    <recommendedName>
        <fullName evidence="1">Reverse transcriptase domain-containing protein</fullName>
    </recommendedName>
</protein>
<sequence length="805" mass="91741">MQKHGATGWLVNTGWSGGSYGSGVPSEILDPANSWADKGAHKETLTKLGGLFKKNFEGLSRPSGLGGVDGCRETRRYDRLAGTRRIRVGCWNVGSLSRKFLELGDALGRHKVDIACFQETKWKGFRAREGNGYKLCDRIMEITVIIEGETVNVISAYAPNEEGRTILEFATAYDLVVANSFKKSDPHLITFQSGGHSTQIDYLLAEATLEHARTAGPSQARLAHLYTDWILWKNLKGVAVETFRATVFEKLSALEDMSAGNADRMWNTLAGAIKDATKDFLGVASESTRTHSTHRESWWFCEEVQSKVAAKQSRFKDLLSCREGNQEDMALAKERDEDIRNRWGEYSLFNGSPSNESRPERSGEVVCSSPHMHYDCYYSKINQGEVRAALQKMGKMGRNKAVGPDQIPIEAWRCLEDEGVKWLTCLFNKIFSSSKMPEEWRLSKVIPIYKNKGDAQACSNYRGIKLLSHTMKLWERVIERRLRRETRVSENQFSFMPGRSTTEAIHLLRSLMEKYWERQRDLHMAFLDLEKAYDSVPRDLVWKTLIDKGTPRRYLSHKGYVRGGEDLRTDHGKEHKVFPGRSRSSSGSAISSYLFTLILDELSRGTQENIPWCMIFADDIVLDDIVLIAESAEGLNNGLRVSREKTEYLRCEFGRYLGSVIHRSGRIDEDVAHRIRAGWMKWRAASGVLCDRRIHLKLKGKFYKVAIRPAMLYSSECWPITKAQANRVEVAELRMLRWTCGRTFVDMIPNGVFRAVLEVDSIIDKMREERLRWFGHVNRRPQTAPVRRVEALVDGARRRGRPKLG</sequence>
<dbReference type="CDD" id="cd01650">
    <property type="entry name" value="RT_nLTR_like"/>
    <property type="match status" value="1"/>
</dbReference>
<dbReference type="GO" id="GO:0006094">
    <property type="term" value="P:gluconeogenesis"/>
    <property type="evidence" value="ECO:0007669"/>
    <property type="project" value="InterPro"/>
</dbReference>
<evidence type="ECO:0000259" key="1">
    <source>
        <dbReference type="PROSITE" id="PS50878"/>
    </source>
</evidence>
<gene>
    <name evidence="2" type="ORF">Tci_018335</name>
</gene>
<dbReference type="PANTHER" id="PTHR19446">
    <property type="entry name" value="REVERSE TRANSCRIPTASES"/>
    <property type="match status" value="1"/>
</dbReference>
<proteinExistence type="predicted"/>
<dbReference type="GO" id="GO:0017076">
    <property type="term" value="F:purine nucleotide binding"/>
    <property type="evidence" value="ECO:0007669"/>
    <property type="project" value="InterPro"/>
</dbReference>
<accession>A0A6L2KCB9</accession>
<feature type="domain" description="Reverse transcriptase" evidence="1">
    <location>
        <begin position="429"/>
        <end position="661"/>
    </location>
</feature>
<dbReference type="SUPFAM" id="SSF56219">
    <property type="entry name" value="DNase I-like"/>
    <property type="match status" value="1"/>
</dbReference>
<dbReference type="Gene3D" id="3.60.10.10">
    <property type="entry name" value="Endonuclease/exonuclease/phosphatase"/>
    <property type="match status" value="1"/>
</dbReference>
<dbReference type="Pfam" id="PF00078">
    <property type="entry name" value="RVT_1"/>
    <property type="match status" value="1"/>
</dbReference>
<comment type="caution">
    <text evidence="2">The sequence shown here is derived from an EMBL/GenBank/DDBJ whole genome shotgun (WGS) entry which is preliminary data.</text>
</comment>
<dbReference type="GO" id="GO:0004611">
    <property type="term" value="F:phosphoenolpyruvate carboxykinase activity"/>
    <property type="evidence" value="ECO:0007669"/>
    <property type="project" value="InterPro"/>
</dbReference>
<reference evidence="2" key="1">
    <citation type="journal article" date="2019" name="Sci. Rep.">
        <title>Draft genome of Tanacetum cinerariifolium, the natural source of mosquito coil.</title>
        <authorList>
            <person name="Yamashiro T."/>
            <person name="Shiraishi A."/>
            <person name="Satake H."/>
            <person name="Nakayama K."/>
        </authorList>
    </citation>
    <scope>NUCLEOTIDE SEQUENCE</scope>
</reference>